<feature type="non-terminal residue" evidence="1">
    <location>
        <position position="1"/>
    </location>
</feature>
<name>A0ABN9HNG9_9NEOB</name>
<organism evidence="1 2">
    <name type="scientific">Staurois parvus</name>
    <dbReference type="NCBI Taxonomy" id="386267"/>
    <lineage>
        <taxon>Eukaryota</taxon>
        <taxon>Metazoa</taxon>
        <taxon>Chordata</taxon>
        <taxon>Craniata</taxon>
        <taxon>Vertebrata</taxon>
        <taxon>Euteleostomi</taxon>
        <taxon>Amphibia</taxon>
        <taxon>Batrachia</taxon>
        <taxon>Anura</taxon>
        <taxon>Neobatrachia</taxon>
        <taxon>Ranoidea</taxon>
        <taxon>Ranidae</taxon>
        <taxon>Staurois</taxon>
    </lineage>
</organism>
<dbReference type="EMBL" id="CATNWA010021628">
    <property type="protein sequence ID" value="CAI9623338.1"/>
    <property type="molecule type" value="Genomic_DNA"/>
</dbReference>
<sequence length="70" mass="7747">AHWSDFVHKPKAISPALRDPGRWRVDGIKTSREATTGVSKVVQLQTKAGEARTNCEVKQQEAHQPCALPQ</sequence>
<protein>
    <submittedName>
        <fullName evidence="1">Uncharacterized protein</fullName>
    </submittedName>
</protein>
<gene>
    <name evidence="1" type="ORF">SPARVUS_LOCUS16455321</name>
</gene>
<evidence type="ECO:0000313" key="2">
    <source>
        <dbReference type="Proteomes" id="UP001162483"/>
    </source>
</evidence>
<dbReference type="Proteomes" id="UP001162483">
    <property type="component" value="Unassembled WGS sequence"/>
</dbReference>
<evidence type="ECO:0000313" key="1">
    <source>
        <dbReference type="EMBL" id="CAI9623338.1"/>
    </source>
</evidence>
<accession>A0ABN9HNG9</accession>
<keyword evidence="2" id="KW-1185">Reference proteome</keyword>
<comment type="caution">
    <text evidence="1">The sequence shown here is derived from an EMBL/GenBank/DDBJ whole genome shotgun (WGS) entry which is preliminary data.</text>
</comment>
<proteinExistence type="predicted"/>
<reference evidence="1" key="1">
    <citation type="submission" date="2023-05" db="EMBL/GenBank/DDBJ databases">
        <authorList>
            <person name="Stuckert A."/>
        </authorList>
    </citation>
    <scope>NUCLEOTIDE SEQUENCE</scope>
</reference>